<dbReference type="Gene3D" id="1.10.510.10">
    <property type="entry name" value="Transferase(Phosphotransferase) domain 1"/>
    <property type="match status" value="1"/>
</dbReference>
<keyword evidence="4" id="KW-1185">Reference proteome</keyword>
<dbReference type="EMBL" id="CAUYUJ010017582">
    <property type="protein sequence ID" value="CAK0875983.1"/>
    <property type="molecule type" value="Genomic_DNA"/>
</dbReference>
<dbReference type="InterPro" id="IPR011009">
    <property type="entry name" value="Kinase-like_dom_sf"/>
</dbReference>
<organism evidence="3 4">
    <name type="scientific">Prorocentrum cordatum</name>
    <dbReference type="NCBI Taxonomy" id="2364126"/>
    <lineage>
        <taxon>Eukaryota</taxon>
        <taxon>Sar</taxon>
        <taxon>Alveolata</taxon>
        <taxon>Dinophyceae</taxon>
        <taxon>Prorocentrales</taxon>
        <taxon>Prorocentraceae</taxon>
        <taxon>Prorocentrum</taxon>
    </lineage>
</organism>
<protein>
    <recommendedName>
        <fullName evidence="2">Protein kinase domain-containing protein</fullName>
    </recommendedName>
</protein>
<accession>A0ABN9VRI8</accession>
<comment type="caution">
    <text evidence="3">The sequence shown here is derived from an EMBL/GenBank/DDBJ whole genome shotgun (WGS) entry which is preliminary data.</text>
</comment>
<dbReference type="Proteomes" id="UP001189429">
    <property type="component" value="Unassembled WGS sequence"/>
</dbReference>
<dbReference type="SMART" id="SM00220">
    <property type="entry name" value="S_TKc"/>
    <property type="match status" value="1"/>
</dbReference>
<gene>
    <name evidence="3" type="ORF">PCOR1329_LOCUS60517</name>
</gene>
<sequence length="633" mass="70944">MAQGGVAAAEPRMPPSAVFRPPSLKREQSVGGIPIYTGDDIIIKQQTKSPNRSHWFGPAEFQIQGITWTLDEFAGGGADGQAYLTTHKSSGDRFVAKFCRKKDSTEVKFVMDMPHELVVHENFVRRVLAGKVARLPVRDHKPCHDILFMEHIPNGELFDLLASEEPSVKGKPVSAGTSRRFLRDVISGMAECYRVLTLCIAAHAKLCKAVAAQHALFGLTDAKRQMTHQPMMTLLVLLPPRAAILRDTIPFFCMCNPFMNPKSAARRVAFLTSCKLFPLLTLALTLPPALMVFCIPDPFNDPKSADLLVACMTYFSTLSLLVLETLLLTSLETAPLIALCMKLPLLNPVPVLSVWLLLPYAPLPFVRCFGAWYDLVFETTLSTESDQSVGAPSTGPECNTECPMTGPPSPRLLGLESLTIQRRLCMMLLVPPHSQEWLSLLVPSVPQKSCMMWLVPSCRLEWLTWLVSTIPKQLCFLLVPFRRLEWLALHTTTTTKKLCMLLHVPSRRLEWLLRLAPTIPTEWRMMMLVPLCRLVWLLLLAKPFPKKLCMLMRVPSRRLEWPTRIVVTIPTTPCMTGQLLACRSFAARTFCNYVAAVRILRAVSMFCCNVLLSASMVIVDSRRSEWRLSCLCA</sequence>
<evidence type="ECO:0000313" key="3">
    <source>
        <dbReference type="EMBL" id="CAK0875983.1"/>
    </source>
</evidence>
<evidence type="ECO:0000259" key="2">
    <source>
        <dbReference type="SMART" id="SM00220"/>
    </source>
</evidence>
<feature type="region of interest" description="Disordered" evidence="1">
    <location>
        <begin position="387"/>
        <end position="408"/>
    </location>
</feature>
<proteinExistence type="predicted"/>
<name>A0ABN9VRI8_9DINO</name>
<dbReference type="InterPro" id="IPR000719">
    <property type="entry name" value="Prot_kinase_dom"/>
</dbReference>
<feature type="region of interest" description="Disordered" evidence="1">
    <location>
        <begin position="1"/>
        <end position="20"/>
    </location>
</feature>
<feature type="domain" description="Protein kinase" evidence="2">
    <location>
        <begin position="68"/>
        <end position="326"/>
    </location>
</feature>
<dbReference type="SUPFAM" id="SSF56112">
    <property type="entry name" value="Protein kinase-like (PK-like)"/>
    <property type="match status" value="1"/>
</dbReference>
<evidence type="ECO:0000313" key="4">
    <source>
        <dbReference type="Proteomes" id="UP001189429"/>
    </source>
</evidence>
<reference evidence="3" key="1">
    <citation type="submission" date="2023-10" db="EMBL/GenBank/DDBJ databases">
        <authorList>
            <person name="Chen Y."/>
            <person name="Shah S."/>
            <person name="Dougan E. K."/>
            <person name="Thang M."/>
            <person name="Chan C."/>
        </authorList>
    </citation>
    <scope>NUCLEOTIDE SEQUENCE [LARGE SCALE GENOMIC DNA]</scope>
</reference>
<evidence type="ECO:0000256" key="1">
    <source>
        <dbReference type="SAM" id="MobiDB-lite"/>
    </source>
</evidence>